<keyword evidence="2" id="KW-0813">Transport</keyword>
<dbReference type="FunFam" id="1.20.1250.20:FF:000003">
    <property type="entry name" value="Solute carrier family 17 member 3"/>
    <property type="match status" value="1"/>
</dbReference>
<dbReference type="Gene3D" id="1.10.1170.10">
    <property type="entry name" value="Inhibitor Of Apoptosis Protein (2mihbC-IAP-1), Chain A"/>
    <property type="match status" value="1"/>
</dbReference>
<evidence type="ECO:0000256" key="4">
    <source>
        <dbReference type="ARBA" id="ARBA00022847"/>
    </source>
</evidence>
<dbReference type="OrthoDB" id="2985014at2759"/>
<keyword evidence="3 7" id="KW-0812">Transmembrane</keyword>
<keyword evidence="5 7" id="KW-1133">Transmembrane helix</keyword>
<keyword evidence="10" id="KW-1185">Reference proteome</keyword>
<dbReference type="SUPFAM" id="SSF57924">
    <property type="entry name" value="Inhibitor of apoptosis (IAP) repeat"/>
    <property type="match status" value="1"/>
</dbReference>
<feature type="non-terminal residue" evidence="9">
    <location>
        <position position="1"/>
    </location>
</feature>
<dbReference type="SUPFAM" id="SSF103473">
    <property type="entry name" value="MFS general substrate transporter"/>
    <property type="match status" value="1"/>
</dbReference>
<name>A0A154PPE0_DUFNO</name>
<dbReference type="InterPro" id="IPR050382">
    <property type="entry name" value="MFS_Na/Anion_cotransporter"/>
</dbReference>
<protein>
    <submittedName>
        <fullName evidence="9">Putative inorganic phosphate cotransporter</fullName>
    </submittedName>
</protein>
<dbReference type="InterPro" id="IPR011701">
    <property type="entry name" value="MFS"/>
</dbReference>
<dbReference type="InterPro" id="IPR020846">
    <property type="entry name" value="MFS_dom"/>
</dbReference>
<keyword evidence="4" id="KW-0769">Symport</keyword>
<dbReference type="PANTHER" id="PTHR11662:SF415">
    <property type="entry name" value="AT30085P-RELATED"/>
    <property type="match status" value="1"/>
</dbReference>
<evidence type="ECO:0000256" key="6">
    <source>
        <dbReference type="ARBA" id="ARBA00023136"/>
    </source>
</evidence>
<evidence type="ECO:0000256" key="2">
    <source>
        <dbReference type="ARBA" id="ARBA00022448"/>
    </source>
</evidence>
<proteinExistence type="predicted"/>
<dbReference type="GO" id="GO:0016020">
    <property type="term" value="C:membrane"/>
    <property type="evidence" value="ECO:0007669"/>
    <property type="project" value="UniProtKB-SubCell"/>
</dbReference>
<dbReference type="PANTHER" id="PTHR11662">
    <property type="entry name" value="SOLUTE CARRIER FAMILY 17"/>
    <property type="match status" value="1"/>
</dbReference>
<feature type="transmembrane region" description="Helical" evidence="7">
    <location>
        <begin position="507"/>
        <end position="525"/>
    </location>
</feature>
<dbReference type="EMBL" id="KQ435010">
    <property type="protein sequence ID" value="KZC13751.1"/>
    <property type="molecule type" value="Genomic_DNA"/>
</dbReference>
<feature type="domain" description="Major facilitator superfamily (MFS) profile" evidence="8">
    <location>
        <begin position="151"/>
        <end position="599"/>
    </location>
</feature>
<feature type="transmembrane region" description="Helical" evidence="7">
    <location>
        <begin position="251"/>
        <end position="272"/>
    </location>
</feature>
<dbReference type="Proteomes" id="UP000076502">
    <property type="component" value="Unassembled WGS sequence"/>
</dbReference>
<evidence type="ECO:0000256" key="1">
    <source>
        <dbReference type="ARBA" id="ARBA00004141"/>
    </source>
</evidence>
<evidence type="ECO:0000259" key="8">
    <source>
        <dbReference type="PROSITE" id="PS50850"/>
    </source>
</evidence>
<dbReference type="SMART" id="SM00238">
    <property type="entry name" value="BIR"/>
    <property type="match status" value="1"/>
</dbReference>
<dbReference type="CDD" id="cd00022">
    <property type="entry name" value="BIR"/>
    <property type="match status" value="1"/>
</dbReference>
<feature type="transmembrane region" description="Helical" evidence="7">
    <location>
        <begin position="278"/>
        <end position="299"/>
    </location>
</feature>
<sequence length="634" mass="71121">LFRESTSTFWKAGRLQTFQHWPFQSSDNSCNPERMAAAGFLAVGGKDEPDLVECFVCSKQLDGWDPDDDPWAEHRKHQSQCPFVKLGKPNEASWTVHDLFDLFKKYTVKECTHKLDNVKARAKDESARGASEIPQIYKGLRKSGRIPQRWVFAVMGFLALINAYAMRVCLSITITKMVYPQESTTNDIGNICNITEQDQHDSNNTVSTDAKLYHWDVFTQGIILSSFYWGYVITHLPGGMLAEKFGGKHSLGLGILATALFTLITPVVVEFGESTGLIILRVLMGLCEGTTFPALNTMLAQWTPPEERSKIGSLVFAGSQLGTVFANSLSGIILHYSPMGWPAVFYVFGSVGVLWFLIWLVTCYNNPDTHPFISDKEKNFLRERMQAHTHKKPPSVPWRHLLKSVPLWALITAQIGHDWGFFTLVNDLPKYMSNVLKYSIKSNGLLSALPYLTMWICSVITSWIADWMITTDKMSRTNVRKLGTTIASLGPAVFVMGASYARCDRTTVVIMFTLGTTLMGTFYPGMKVNALDLSPNYSGTLMALVNGIGALTGIITPYIVGLLTPNQNLDEWRIVFWIVLVVFVVTNVVFVFYASGEVQYWNDPEFITREREEKRAKIQNKTGFFSGSTKNPST</sequence>
<dbReference type="Pfam" id="PF07690">
    <property type="entry name" value="MFS_1"/>
    <property type="match status" value="1"/>
</dbReference>
<keyword evidence="6 7" id="KW-0472">Membrane</keyword>
<dbReference type="InterPro" id="IPR001370">
    <property type="entry name" value="BIR_rpt"/>
</dbReference>
<accession>A0A154PPE0</accession>
<evidence type="ECO:0000256" key="5">
    <source>
        <dbReference type="ARBA" id="ARBA00022989"/>
    </source>
</evidence>
<dbReference type="AlphaFoldDB" id="A0A154PPE0"/>
<dbReference type="PROSITE" id="PS50850">
    <property type="entry name" value="MFS"/>
    <property type="match status" value="1"/>
</dbReference>
<evidence type="ECO:0000313" key="9">
    <source>
        <dbReference type="EMBL" id="KZC13751.1"/>
    </source>
</evidence>
<feature type="transmembrane region" description="Helical" evidence="7">
    <location>
        <begin position="537"/>
        <end position="560"/>
    </location>
</feature>
<dbReference type="Gene3D" id="1.20.1250.20">
    <property type="entry name" value="MFS general substrate transporter like domains"/>
    <property type="match status" value="2"/>
</dbReference>
<dbReference type="GO" id="GO:0015293">
    <property type="term" value="F:symporter activity"/>
    <property type="evidence" value="ECO:0007669"/>
    <property type="project" value="UniProtKB-KW"/>
</dbReference>
<evidence type="ECO:0000313" key="10">
    <source>
        <dbReference type="Proteomes" id="UP000076502"/>
    </source>
</evidence>
<feature type="transmembrane region" description="Helical" evidence="7">
    <location>
        <begin position="311"/>
        <end position="337"/>
    </location>
</feature>
<organism evidence="9 10">
    <name type="scientific">Dufourea novaeangliae</name>
    <name type="common">Sweat bee</name>
    <dbReference type="NCBI Taxonomy" id="178035"/>
    <lineage>
        <taxon>Eukaryota</taxon>
        <taxon>Metazoa</taxon>
        <taxon>Ecdysozoa</taxon>
        <taxon>Arthropoda</taxon>
        <taxon>Hexapoda</taxon>
        <taxon>Insecta</taxon>
        <taxon>Pterygota</taxon>
        <taxon>Neoptera</taxon>
        <taxon>Endopterygota</taxon>
        <taxon>Hymenoptera</taxon>
        <taxon>Apocrita</taxon>
        <taxon>Aculeata</taxon>
        <taxon>Apoidea</taxon>
        <taxon>Anthophila</taxon>
        <taxon>Halictidae</taxon>
        <taxon>Rophitinae</taxon>
        <taxon>Dufourea</taxon>
    </lineage>
</organism>
<feature type="transmembrane region" description="Helical" evidence="7">
    <location>
        <begin position="343"/>
        <end position="364"/>
    </location>
</feature>
<feature type="transmembrane region" description="Helical" evidence="7">
    <location>
        <begin position="445"/>
        <end position="470"/>
    </location>
</feature>
<dbReference type="InterPro" id="IPR036259">
    <property type="entry name" value="MFS_trans_sf"/>
</dbReference>
<comment type="subcellular location">
    <subcellularLocation>
        <location evidence="1">Membrane</location>
        <topology evidence="1">Multi-pass membrane protein</topology>
    </subcellularLocation>
</comment>
<reference evidence="9 10" key="1">
    <citation type="submission" date="2015-07" db="EMBL/GenBank/DDBJ databases">
        <title>The genome of Dufourea novaeangliae.</title>
        <authorList>
            <person name="Pan H."/>
            <person name="Kapheim K."/>
        </authorList>
    </citation>
    <scope>NUCLEOTIDE SEQUENCE [LARGE SCALE GENOMIC DNA]</scope>
    <source>
        <strain evidence="9">0120121106</strain>
        <tissue evidence="9">Whole body</tissue>
    </source>
</reference>
<dbReference type="Pfam" id="PF00653">
    <property type="entry name" value="BIR"/>
    <property type="match status" value="1"/>
</dbReference>
<evidence type="ECO:0000256" key="3">
    <source>
        <dbReference type="ARBA" id="ARBA00022692"/>
    </source>
</evidence>
<gene>
    <name evidence="9" type="ORF">WN55_06040</name>
</gene>
<dbReference type="PROSITE" id="PS50143">
    <property type="entry name" value="BIR_REPEAT_2"/>
    <property type="match status" value="1"/>
</dbReference>
<evidence type="ECO:0000256" key="7">
    <source>
        <dbReference type="SAM" id="Phobius"/>
    </source>
</evidence>
<dbReference type="CDD" id="cd17318">
    <property type="entry name" value="MFS_SLC17"/>
    <property type="match status" value="1"/>
</dbReference>
<feature type="transmembrane region" description="Helical" evidence="7">
    <location>
        <begin position="482"/>
        <end position="501"/>
    </location>
</feature>
<dbReference type="GO" id="GO:0006820">
    <property type="term" value="P:monoatomic anion transport"/>
    <property type="evidence" value="ECO:0007669"/>
    <property type="project" value="TreeGrafter"/>
</dbReference>
<feature type="transmembrane region" description="Helical" evidence="7">
    <location>
        <begin position="150"/>
        <end position="174"/>
    </location>
</feature>
<dbReference type="FunFam" id="1.20.1250.20:FF:000512">
    <property type="entry name" value="Putative inorganic phosphate cotransporter-like Protein"/>
    <property type="match status" value="1"/>
</dbReference>
<feature type="transmembrane region" description="Helical" evidence="7">
    <location>
        <begin position="572"/>
        <end position="594"/>
    </location>
</feature>
<dbReference type="STRING" id="178035.A0A154PPE0"/>